<dbReference type="GO" id="GO:0009117">
    <property type="term" value="P:nucleotide metabolic process"/>
    <property type="evidence" value="ECO:0007669"/>
    <property type="project" value="UniProtKB-KW"/>
</dbReference>
<dbReference type="GO" id="GO:0005737">
    <property type="term" value="C:cytoplasm"/>
    <property type="evidence" value="ECO:0007669"/>
    <property type="project" value="UniProtKB-SubCell"/>
</dbReference>
<dbReference type="GO" id="GO:0036218">
    <property type="term" value="F:dTTP diphosphatase activity"/>
    <property type="evidence" value="ECO:0007669"/>
    <property type="project" value="RHEA"/>
</dbReference>
<dbReference type="EMBL" id="CP036150">
    <property type="protein sequence ID" value="QEN07620.1"/>
    <property type="molecule type" value="Genomic_DNA"/>
</dbReference>
<dbReference type="EC" id="3.6.1.9" evidence="4"/>
<dbReference type="PANTHER" id="PTHR43213:SF5">
    <property type="entry name" value="BIFUNCTIONAL DTTP_UTP PYROPHOSPHATASE_METHYLTRANSFERASE PROTEIN-RELATED"/>
    <property type="match status" value="1"/>
</dbReference>
<dbReference type="PANTHER" id="PTHR43213">
    <property type="entry name" value="BIFUNCTIONAL DTTP/UTP PYROPHOSPHATASE/METHYLTRANSFERASE PROTEIN-RELATED"/>
    <property type="match status" value="1"/>
</dbReference>
<dbReference type="KEGG" id="ock:EXM22_06320"/>
<dbReference type="InterPro" id="IPR003697">
    <property type="entry name" value="Maf-like"/>
</dbReference>
<keyword evidence="6" id="KW-1185">Reference proteome</keyword>
<dbReference type="RefSeq" id="WP_149485700.1">
    <property type="nucleotide sequence ID" value="NZ_CP036150.1"/>
</dbReference>
<accession>A0A5C1QL02</accession>
<keyword evidence="3 4" id="KW-0546">Nucleotide metabolism</keyword>
<dbReference type="PIRSF" id="PIRSF006305">
    <property type="entry name" value="Maf"/>
    <property type="match status" value="1"/>
</dbReference>
<protein>
    <recommendedName>
        <fullName evidence="4">dTTP/UTP pyrophosphatase</fullName>
        <shortName evidence="4">dTTPase/UTPase</shortName>
        <ecNumber evidence="4">3.6.1.9</ecNumber>
    </recommendedName>
    <alternativeName>
        <fullName evidence="4">Nucleoside triphosphate pyrophosphatase</fullName>
    </alternativeName>
    <alternativeName>
        <fullName evidence="4">Nucleotide pyrophosphatase</fullName>
        <shortName evidence="4">Nucleotide PPase</shortName>
    </alternativeName>
</protein>
<sequence length="196" mass="22018">MTHPAIHLASGSPRRKLLIEQMGLTCQVVRIQAEEPMDQSRHAADLAIDLSELKMKACLDQKPELAKYAWILTADTLIALDDEKIGKPDDRQQARKILSRLQGRTHQVISAFSVYSPLSKTFISDLESTDVTFSSMDQMEIESYLDTKEWQGVAGAYRIQGCGGKYVSSLNGTFYNVMGLPINRFYAILRLLNFSN</sequence>
<dbReference type="Pfam" id="PF02545">
    <property type="entry name" value="Maf"/>
    <property type="match status" value="1"/>
</dbReference>
<comment type="catalytic activity">
    <reaction evidence="4">
        <text>UTP + H2O = UMP + diphosphate + H(+)</text>
        <dbReference type="Rhea" id="RHEA:29395"/>
        <dbReference type="ChEBI" id="CHEBI:15377"/>
        <dbReference type="ChEBI" id="CHEBI:15378"/>
        <dbReference type="ChEBI" id="CHEBI:33019"/>
        <dbReference type="ChEBI" id="CHEBI:46398"/>
        <dbReference type="ChEBI" id="CHEBI:57865"/>
        <dbReference type="EC" id="3.6.1.9"/>
    </reaction>
</comment>
<dbReference type="CDD" id="cd00555">
    <property type="entry name" value="Maf"/>
    <property type="match status" value="1"/>
</dbReference>
<gene>
    <name evidence="5" type="primary">maf</name>
    <name evidence="5" type="ORF">EXM22_06320</name>
</gene>
<feature type="site" description="Important for substrate specificity" evidence="4">
    <location>
        <position position="14"/>
    </location>
</feature>
<feature type="site" description="Important for substrate specificity" evidence="4">
    <location>
        <position position="76"/>
    </location>
</feature>
<dbReference type="GO" id="GO:0036221">
    <property type="term" value="F:UTP diphosphatase activity"/>
    <property type="evidence" value="ECO:0007669"/>
    <property type="project" value="RHEA"/>
</dbReference>
<keyword evidence="2 4" id="KW-0378">Hydrolase</keyword>
<evidence type="ECO:0000256" key="1">
    <source>
        <dbReference type="ARBA" id="ARBA00001968"/>
    </source>
</evidence>
<comment type="similarity">
    <text evidence="4">Belongs to the Maf family. YhdE subfamily.</text>
</comment>
<dbReference type="InterPro" id="IPR029001">
    <property type="entry name" value="ITPase-like_fam"/>
</dbReference>
<proteinExistence type="inferred from homology"/>
<evidence type="ECO:0000256" key="3">
    <source>
        <dbReference type="ARBA" id="ARBA00023080"/>
    </source>
</evidence>
<dbReference type="HAMAP" id="MF_00528">
    <property type="entry name" value="Maf"/>
    <property type="match status" value="1"/>
</dbReference>
<dbReference type="Proteomes" id="UP000324209">
    <property type="component" value="Chromosome"/>
</dbReference>
<comment type="subcellular location">
    <subcellularLocation>
        <location evidence="4">Cytoplasm</location>
    </subcellularLocation>
</comment>
<evidence type="ECO:0000256" key="4">
    <source>
        <dbReference type="HAMAP-Rule" id="MF_00528"/>
    </source>
</evidence>
<comment type="function">
    <text evidence="4">Nucleoside triphosphate pyrophosphatase that hydrolyzes dTTP and UTP. May have a dual role in cell division arrest and in preventing the incorporation of modified nucleotides into cellular nucleic acids.</text>
</comment>
<name>A0A5C1QL02_9SPIO</name>
<organism evidence="5 6">
    <name type="scientific">Oceanispirochaeta crateris</name>
    <dbReference type="NCBI Taxonomy" id="2518645"/>
    <lineage>
        <taxon>Bacteria</taxon>
        <taxon>Pseudomonadati</taxon>
        <taxon>Spirochaetota</taxon>
        <taxon>Spirochaetia</taxon>
        <taxon>Spirochaetales</taxon>
        <taxon>Spirochaetaceae</taxon>
        <taxon>Oceanispirochaeta</taxon>
    </lineage>
</organism>
<evidence type="ECO:0000256" key="2">
    <source>
        <dbReference type="ARBA" id="ARBA00022801"/>
    </source>
</evidence>
<evidence type="ECO:0000313" key="6">
    <source>
        <dbReference type="Proteomes" id="UP000324209"/>
    </source>
</evidence>
<comment type="cofactor">
    <cofactor evidence="1 4">
        <name>a divalent metal cation</name>
        <dbReference type="ChEBI" id="CHEBI:60240"/>
    </cofactor>
</comment>
<comment type="caution">
    <text evidence="4">Lacks conserved residue(s) required for the propagation of feature annotation.</text>
</comment>
<evidence type="ECO:0000313" key="5">
    <source>
        <dbReference type="EMBL" id="QEN07620.1"/>
    </source>
</evidence>
<dbReference type="NCBIfam" id="TIGR00172">
    <property type="entry name" value="maf"/>
    <property type="match status" value="1"/>
</dbReference>
<dbReference type="AlphaFoldDB" id="A0A5C1QL02"/>
<feature type="site" description="Important for substrate specificity" evidence="4">
    <location>
        <position position="160"/>
    </location>
</feature>
<feature type="active site" description="Proton acceptor" evidence="4">
    <location>
        <position position="75"/>
    </location>
</feature>
<dbReference type="Gene3D" id="3.90.950.10">
    <property type="match status" value="1"/>
</dbReference>
<dbReference type="SUPFAM" id="SSF52972">
    <property type="entry name" value="ITPase-like"/>
    <property type="match status" value="1"/>
</dbReference>
<reference evidence="5 6" key="1">
    <citation type="submission" date="2019-02" db="EMBL/GenBank/DDBJ databases">
        <title>Complete Genome Sequence and Methylome Analysis of free living Spirochaetas.</title>
        <authorList>
            <person name="Fomenkov A."/>
            <person name="Dubinina G."/>
            <person name="Leshcheva N."/>
            <person name="Mikheeva N."/>
            <person name="Grabovich M."/>
            <person name="Vincze T."/>
            <person name="Roberts R.J."/>
        </authorList>
    </citation>
    <scope>NUCLEOTIDE SEQUENCE [LARGE SCALE GENOMIC DNA]</scope>
    <source>
        <strain evidence="5 6">K2</strain>
    </source>
</reference>
<comment type="catalytic activity">
    <reaction evidence="4">
        <text>dTTP + H2O = dTMP + diphosphate + H(+)</text>
        <dbReference type="Rhea" id="RHEA:28534"/>
        <dbReference type="ChEBI" id="CHEBI:15377"/>
        <dbReference type="ChEBI" id="CHEBI:15378"/>
        <dbReference type="ChEBI" id="CHEBI:33019"/>
        <dbReference type="ChEBI" id="CHEBI:37568"/>
        <dbReference type="ChEBI" id="CHEBI:63528"/>
        <dbReference type="EC" id="3.6.1.9"/>
    </reaction>
</comment>
<keyword evidence="4" id="KW-0963">Cytoplasm</keyword>
<dbReference type="OrthoDB" id="9807767at2"/>